<keyword evidence="3" id="KW-0460">Magnesium</keyword>
<evidence type="ECO:0000256" key="2">
    <source>
        <dbReference type="ARBA" id="ARBA00022763"/>
    </source>
</evidence>
<evidence type="ECO:0000256" key="6">
    <source>
        <dbReference type="ARBA" id="ARBA00023204"/>
    </source>
</evidence>
<dbReference type="Pfam" id="PF02075">
    <property type="entry name" value="RuvC"/>
    <property type="match status" value="1"/>
</dbReference>
<dbReference type="EMBL" id="UOEJ01000027">
    <property type="protein sequence ID" value="VAV92050.1"/>
    <property type="molecule type" value="Genomic_DNA"/>
</dbReference>
<reference evidence="7" key="1">
    <citation type="submission" date="2018-06" db="EMBL/GenBank/DDBJ databases">
        <authorList>
            <person name="Zhirakovskaya E."/>
        </authorList>
    </citation>
    <scope>NUCLEOTIDE SEQUENCE</scope>
</reference>
<evidence type="ECO:0000256" key="4">
    <source>
        <dbReference type="ARBA" id="ARBA00023125"/>
    </source>
</evidence>
<dbReference type="AlphaFoldDB" id="A0A3B0RGE4"/>
<comment type="similarity">
    <text evidence="1">Belongs to the RuvC family.</text>
</comment>
<keyword evidence="7" id="KW-0378">Hydrolase</keyword>
<dbReference type="GO" id="GO:0006281">
    <property type="term" value="P:DNA repair"/>
    <property type="evidence" value="ECO:0007669"/>
    <property type="project" value="UniProtKB-KW"/>
</dbReference>
<protein>
    <submittedName>
        <fullName evidence="7">Crossover junction endodeoxyribonuclease RuvC</fullName>
        <ecNumber evidence="7">3.1.22.4</ecNumber>
    </submittedName>
</protein>
<dbReference type="SUPFAM" id="SSF53098">
    <property type="entry name" value="Ribonuclease H-like"/>
    <property type="match status" value="1"/>
</dbReference>
<sequence length="41" mass="4428">MTPAPSKKTRQRLIGLDPGLRKTGWGVIDVEGSRLTHIANG</sequence>
<accession>A0A3B0RGE4</accession>
<name>A0A3B0RGE4_9ZZZZ</name>
<dbReference type="InterPro" id="IPR012337">
    <property type="entry name" value="RNaseH-like_sf"/>
</dbReference>
<dbReference type="EC" id="3.1.22.4" evidence="7"/>
<organism evidence="7">
    <name type="scientific">hydrothermal vent metagenome</name>
    <dbReference type="NCBI Taxonomy" id="652676"/>
    <lineage>
        <taxon>unclassified sequences</taxon>
        <taxon>metagenomes</taxon>
        <taxon>ecological metagenomes</taxon>
    </lineage>
</organism>
<gene>
    <name evidence="7" type="ORF">MNBD_ALPHA01-1733</name>
</gene>
<evidence type="ECO:0000256" key="5">
    <source>
        <dbReference type="ARBA" id="ARBA00023172"/>
    </source>
</evidence>
<keyword evidence="6" id="KW-0234">DNA repair</keyword>
<dbReference type="GO" id="GO:0006310">
    <property type="term" value="P:DNA recombination"/>
    <property type="evidence" value="ECO:0007669"/>
    <property type="project" value="UniProtKB-KW"/>
</dbReference>
<dbReference type="GO" id="GO:0016787">
    <property type="term" value="F:hydrolase activity"/>
    <property type="evidence" value="ECO:0007669"/>
    <property type="project" value="UniProtKB-KW"/>
</dbReference>
<keyword evidence="4" id="KW-0238">DNA-binding</keyword>
<keyword evidence="2" id="KW-0227">DNA damage</keyword>
<dbReference type="InterPro" id="IPR002176">
    <property type="entry name" value="X-over_junc_endoDNase_RuvC"/>
</dbReference>
<feature type="non-terminal residue" evidence="7">
    <location>
        <position position="41"/>
    </location>
</feature>
<dbReference type="Gene3D" id="3.30.420.10">
    <property type="entry name" value="Ribonuclease H-like superfamily/Ribonuclease H"/>
    <property type="match status" value="1"/>
</dbReference>
<dbReference type="GO" id="GO:0003677">
    <property type="term" value="F:DNA binding"/>
    <property type="evidence" value="ECO:0007669"/>
    <property type="project" value="UniProtKB-KW"/>
</dbReference>
<keyword evidence="5" id="KW-0233">DNA recombination</keyword>
<dbReference type="InterPro" id="IPR036397">
    <property type="entry name" value="RNaseH_sf"/>
</dbReference>
<evidence type="ECO:0000313" key="7">
    <source>
        <dbReference type="EMBL" id="VAV92050.1"/>
    </source>
</evidence>
<evidence type="ECO:0000256" key="1">
    <source>
        <dbReference type="ARBA" id="ARBA00009518"/>
    </source>
</evidence>
<dbReference type="GO" id="GO:0004520">
    <property type="term" value="F:DNA endonuclease activity"/>
    <property type="evidence" value="ECO:0007669"/>
    <property type="project" value="InterPro"/>
</dbReference>
<evidence type="ECO:0000256" key="3">
    <source>
        <dbReference type="ARBA" id="ARBA00022842"/>
    </source>
</evidence>
<proteinExistence type="inferred from homology"/>